<keyword evidence="4" id="KW-0813">Transport</keyword>
<dbReference type="EMBL" id="RPDH01000003">
    <property type="protein sequence ID" value="RPE05988.1"/>
    <property type="molecule type" value="Genomic_DNA"/>
</dbReference>
<dbReference type="FunFam" id="1.20.1640.10:FF:000001">
    <property type="entry name" value="Efflux pump membrane transporter"/>
    <property type="match status" value="1"/>
</dbReference>
<feature type="transmembrane region" description="Helical" evidence="11">
    <location>
        <begin position="368"/>
        <end position="388"/>
    </location>
</feature>
<dbReference type="NCBIfam" id="TIGR00915">
    <property type="entry name" value="2A0602"/>
    <property type="match status" value="1"/>
</dbReference>
<evidence type="ECO:0000256" key="8">
    <source>
        <dbReference type="ARBA" id="ARBA00022989"/>
    </source>
</evidence>
<evidence type="ECO:0000256" key="6">
    <source>
        <dbReference type="ARBA" id="ARBA00022519"/>
    </source>
</evidence>
<feature type="transmembrane region" description="Helical" evidence="11">
    <location>
        <begin position="873"/>
        <end position="889"/>
    </location>
</feature>
<dbReference type="FunFam" id="3.30.70.1430:FF:000001">
    <property type="entry name" value="Efflux pump membrane transporter"/>
    <property type="match status" value="1"/>
</dbReference>
<protein>
    <submittedName>
        <fullName evidence="12">Efflux RND transporter permease subunit</fullName>
    </submittedName>
</protein>
<evidence type="ECO:0000256" key="7">
    <source>
        <dbReference type="ARBA" id="ARBA00022692"/>
    </source>
</evidence>
<keyword evidence="10" id="KW-1134">Transmembrane beta strand</keyword>
<keyword evidence="9 10" id="KW-0472">Membrane</keyword>
<dbReference type="GO" id="GO:0015562">
    <property type="term" value="F:efflux transmembrane transporter activity"/>
    <property type="evidence" value="ECO:0007669"/>
    <property type="project" value="InterPro"/>
</dbReference>
<keyword evidence="8 11" id="KW-1133">Transmembrane helix</keyword>
<feature type="transmembrane region" description="Helical" evidence="11">
    <location>
        <begin position="972"/>
        <end position="997"/>
    </location>
</feature>
<feature type="transmembrane region" description="Helical" evidence="11">
    <location>
        <begin position="472"/>
        <end position="499"/>
    </location>
</feature>
<evidence type="ECO:0000256" key="11">
    <source>
        <dbReference type="SAM" id="Phobius"/>
    </source>
</evidence>
<dbReference type="InterPro" id="IPR001036">
    <property type="entry name" value="Acrflvin-R"/>
</dbReference>
<dbReference type="Gene3D" id="3.30.70.1430">
    <property type="entry name" value="Multidrug efflux transporter AcrB pore domain"/>
    <property type="match status" value="2"/>
</dbReference>
<comment type="similarity">
    <text evidence="2 10">Belongs to the outer membrane factor (OMF) (TC 1.B.17) family.</text>
</comment>
<evidence type="ECO:0000313" key="12">
    <source>
        <dbReference type="EMBL" id="RPE05988.1"/>
    </source>
</evidence>
<organism evidence="12 13">
    <name type="scientific">Chitinophaga lutea</name>
    <dbReference type="NCBI Taxonomy" id="2488634"/>
    <lineage>
        <taxon>Bacteria</taxon>
        <taxon>Pseudomonadati</taxon>
        <taxon>Bacteroidota</taxon>
        <taxon>Chitinophagia</taxon>
        <taxon>Chitinophagales</taxon>
        <taxon>Chitinophagaceae</taxon>
        <taxon>Chitinophaga</taxon>
    </lineage>
</organism>
<dbReference type="SUPFAM" id="SSF82714">
    <property type="entry name" value="Multidrug efflux transporter AcrB TolC docking domain, DN and DC subdomains"/>
    <property type="match status" value="2"/>
</dbReference>
<keyword evidence="10" id="KW-0564">Palmitate</keyword>
<evidence type="ECO:0000256" key="3">
    <source>
        <dbReference type="ARBA" id="ARBA00010942"/>
    </source>
</evidence>
<proteinExistence type="inferred from homology"/>
<dbReference type="GO" id="GO:0009636">
    <property type="term" value="P:response to toxic substance"/>
    <property type="evidence" value="ECO:0007669"/>
    <property type="project" value="UniProtKB-ARBA"/>
</dbReference>
<dbReference type="RefSeq" id="WP_123849639.1">
    <property type="nucleotide sequence ID" value="NZ_RPDH01000003.1"/>
</dbReference>
<dbReference type="Proteomes" id="UP000278351">
    <property type="component" value="Unassembled WGS sequence"/>
</dbReference>
<comment type="similarity">
    <text evidence="3">Belongs to the resistance-nodulation-cell division (RND) (TC 2.A.6) family.</text>
</comment>
<dbReference type="Gene3D" id="3.30.70.1440">
    <property type="entry name" value="Multidrug efflux transporter AcrB pore domain"/>
    <property type="match status" value="1"/>
</dbReference>
<feature type="transmembrane region" description="Helical" evidence="11">
    <location>
        <begin position="394"/>
        <end position="419"/>
    </location>
</feature>
<evidence type="ECO:0000313" key="13">
    <source>
        <dbReference type="Proteomes" id="UP000278351"/>
    </source>
</evidence>
<keyword evidence="7 10" id="KW-0812">Transmembrane</keyword>
<dbReference type="SUPFAM" id="SSF56954">
    <property type="entry name" value="Outer membrane efflux proteins (OEP)"/>
    <property type="match status" value="1"/>
</dbReference>
<feature type="transmembrane region" description="Helical" evidence="11">
    <location>
        <begin position="542"/>
        <end position="562"/>
    </location>
</feature>
<feature type="transmembrane region" description="Helical" evidence="11">
    <location>
        <begin position="440"/>
        <end position="460"/>
    </location>
</feature>
<reference evidence="12 13" key="1">
    <citation type="submission" date="2018-11" db="EMBL/GenBank/DDBJ databases">
        <title>Chitinophaga lutea sp.nov., isolate from arsenic contaminated soil.</title>
        <authorList>
            <person name="Zong Y."/>
        </authorList>
    </citation>
    <scope>NUCLEOTIDE SEQUENCE [LARGE SCALE GENOMIC DNA]</scope>
    <source>
        <strain evidence="12 13">ZY74</strain>
    </source>
</reference>
<evidence type="ECO:0000256" key="9">
    <source>
        <dbReference type="ARBA" id="ARBA00023136"/>
    </source>
</evidence>
<comment type="subcellular location">
    <subcellularLocation>
        <location evidence="1">Cell inner membrane</location>
        <topology evidence="1">Multi-pass membrane protein</topology>
    </subcellularLocation>
    <subcellularLocation>
        <location evidence="10">Cell membrane</location>
        <topology evidence="10">Lipid-anchor</topology>
    </subcellularLocation>
</comment>
<dbReference type="NCBIfam" id="TIGR01845">
    <property type="entry name" value="outer_NodT"/>
    <property type="match status" value="1"/>
</dbReference>
<feature type="transmembrane region" description="Helical" evidence="11">
    <location>
        <begin position="342"/>
        <end position="361"/>
    </location>
</feature>
<keyword evidence="6" id="KW-0997">Cell inner membrane</keyword>
<dbReference type="InterPro" id="IPR027463">
    <property type="entry name" value="AcrB_DN_DC_subdom"/>
</dbReference>
<dbReference type="Gene3D" id="1.20.1640.10">
    <property type="entry name" value="Multidrug efflux transporter AcrB transmembrane domain"/>
    <property type="match status" value="2"/>
</dbReference>
<evidence type="ECO:0000256" key="1">
    <source>
        <dbReference type="ARBA" id="ARBA00004429"/>
    </source>
</evidence>
<keyword evidence="13" id="KW-1185">Reference proteome</keyword>
<dbReference type="PRINTS" id="PR00702">
    <property type="entry name" value="ACRIFLAVINRP"/>
</dbReference>
<evidence type="ECO:0000256" key="4">
    <source>
        <dbReference type="ARBA" id="ARBA00022448"/>
    </source>
</evidence>
<evidence type="ECO:0000256" key="5">
    <source>
        <dbReference type="ARBA" id="ARBA00022475"/>
    </source>
</evidence>
<dbReference type="InterPro" id="IPR010131">
    <property type="entry name" value="MdtP/NodT-like"/>
</dbReference>
<comment type="caution">
    <text evidence="12">The sequence shown here is derived from an EMBL/GenBank/DDBJ whole genome shotgun (WGS) entry which is preliminary data.</text>
</comment>
<dbReference type="InterPro" id="IPR003423">
    <property type="entry name" value="OMP_efflux"/>
</dbReference>
<dbReference type="GO" id="GO:0005886">
    <property type="term" value="C:plasma membrane"/>
    <property type="evidence" value="ECO:0007669"/>
    <property type="project" value="UniProtKB-SubCell"/>
</dbReference>
<dbReference type="PANTHER" id="PTHR32063">
    <property type="match status" value="1"/>
</dbReference>
<evidence type="ECO:0000256" key="10">
    <source>
        <dbReference type="RuleBase" id="RU362097"/>
    </source>
</evidence>
<keyword evidence="5" id="KW-1003">Cell membrane</keyword>
<name>A0A3N4PEV3_9BACT</name>
<dbReference type="Gene3D" id="3.30.70.1320">
    <property type="entry name" value="Multidrug efflux transporter AcrB pore domain like"/>
    <property type="match status" value="1"/>
</dbReference>
<dbReference type="Pfam" id="PF02321">
    <property type="entry name" value="OEP"/>
    <property type="match status" value="2"/>
</dbReference>
<feature type="transmembrane region" description="Helical" evidence="11">
    <location>
        <begin position="926"/>
        <end position="951"/>
    </location>
</feature>
<dbReference type="Gene3D" id="2.20.200.10">
    <property type="entry name" value="Outer membrane efflux proteins (OEP)"/>
    <property type="match status" value="1"/>
</dbReference>
<feature type="transmembrane region" description="Helical" evidence="11">
    <location>
        <begin position="1043"/>
        <end position="1062"/>
    </location>
</feature>
<accession>A0A3N4PEV3</accession>
<dbReference type="Gene3D" id="3.30.2090.10">
    <property type="entry name" value="Multidrug efflux transporter AcrB TolC docking domain, DN and DC subdomains"/>
    <property type="match status" value="2"/>
</dbReference>
<dbReference type="Pfam" id="PF00873">
    <property type="entry name" value="ACR_tran"/>
    <property type="match status" value="1"/>
</dbReference>
<dbReference type="SUPFAM" id="SSF82866">
    <property type="entry name" value="Multidrug efflux transporter AcrB transmembrane domain"/>
    <property type="match status" value="2"/>
</dbReference>
<dbReference type="Gene3D" id="1.20.1600.10">
    <property type="entry name" value="Outer membrane efflux proteins (OEP)"/>
    <property type="match status" value="1"/>
</dbReference>
<evidence type="ECO:0000256" key="2">
    <source>
        <dbReference type="ARBA" id="ARBA00007613"/>
    </source>
</evidence>
<keyword evidence="10" id="KW-0449">Lipoprotein</keyword>
<sequence length="1518" mass="165325">MLDTFIRRPVLSLVISLFIVLLGLLALLGLPVTQFPDIVPPSVTVTAKYTGANAEVCANAVAIPLERAINGVPGMTYMTSVSSNNGTTLITVFFKVGTDPDQAAVNVQNRVSTIIDELPEEVIKAGVTTEKEVNSMLLYLNIMSEDPGLDENFIYNFADINVLKELKRIDGVGFAEIMGAKEYAMRVWLQPDRMLAYNVSADEVVQAIRKQNIEAAPGKTGESSDKSPQMLQYVLRYTGKFFKPEEYADIIIRADESGSVLRLKDIADVEFGALTYGMVSKTDGKPSASIMLKQRPGSNAQEVIKNVKLRMEELQQTSFPPGMTYNFNYDVSRFLNASINKVVVTLFEAFVLVFIVVFLFLQDFRSTLIPTLAIPVALIGTFAFMQLMGFSLNLLTLFALVLSIGIVVDNAIVVVEAVHAKMMETHLPAMQATLASMKEISGAVVAITLVMSAVFIPVAFLSGPVGVFYRQFSLTLAFAIIISGINALTLTPALCALMLKHDPGAQLRRNPLQRFFNTFNRGYTTTENGYKRFVGRIAGRRILTLVLLVGFFALTWGASAILPGGFIPMEDQGMIYVNVTTPNGATVERTSAVLDDVQQTADGMEAVESVSTLAGFSLVNDVAGASYGMGMINLKPWDEREKSVDQLITELQEKTKHIKDASIEYFPPPTVPGFGNASGFELRVLDRTGADDLQQTADVTRAFIAALTKRPEIGSAFTSFDPEFPQYMIHVDQAMAAKKGVSIDNAMSTLQTLLGSFYASNFIRFGQMYKVMVQASPNFRTQPEDVLKLHVKNEQGEMVPYSNFIRLERVYGPEQLTRYNMYTSAMINGDAAPGYSSGEAIKAIEETAASVLPRGFSFEWSGMTREQVLSGNQAIYIFGICLLFVYLLLAAQYESFLLPLPVLLSLPAGIFGAFISLKVAGLENNIYAQVALVMLIGLLGKNAILIVEFAIQRQKQGLTVLKAAIEGGVSRLRPILMTSFAFVAGLIPLCIATGAGAMGNRSIGMAAAGGMLIGTIFGVIVIPGLYVLFAVMKVKKKKMKIKPVHTVVLLVALTTAGCGMPKELQLPEQTQLPAAFEGPAADTTAGIGGLPRNTFFADPHLRNLLDTAMRNNRDALVALQRMQVAKAQLTMASKAWLPSLDAVIRGGVTKFGDYTIDGVGNYDTNLSPNINKDQRIPGPVPDYFAGVQSSWEIDLWGRLKHKKRAAYARYLAGREGLRLVHTQLAAQVAGMYYQLMALDYEWEVIRQNIALQEAAVGTVKIQQEAGRANSLAVQQFTAQLLNTRSLAYGVQQQRIQLENQLNTLLGRLPQPVARGSSLLDAPLATGIKTGIPAAMLQRRPDVQQAMLGLEAAKADVKAAKAAFLPSLNLTAALGYNAFKAELLFNPASIAYNILGGVTAPVFNKKQLKAQYGIATAEGVSAFYDYRQAIINGYQEVVTSLHRVENAETAFALKEKEVLVLKEAVSTARDLFATGYANYLEVINTQKSVLEAELALAQYRKDVFLGTIELYRALGGGTE</sequence>
<dbReference type="OrthoDB" id="9758234at2"/>
<dbReference type="SUPFAM" id="SSF82693">
    <property type="entry name" value="Multidrug efflux transporter AcrB pore domain, PN1, PN2, PC1 and PC2 subdomains"/>
    <property type="match status" value="4"/>
</dbReference>
<dbReference type="GO" id="GO:0042910">
    <property type="term" value="F:xenobiotic transmembrane transporter activity"/>
    <property type="evidence" value="ECO:0007669"/>
    <property type="project" value="TreeGrafter"/>
</dbReference>
<feature type="transmembrane region" description="Helical" evidence="11">
    <location>
        <begin position="896"/>
        <end position="920"/>
    </location>
</feature>
<dbReference type="InterPro" id="IPR004764">
    <property type="entry name" value="MdtF-like"/>
</dbReference>
<feature type="transmembrane region" description="Helical" evidence="11">
    <location>
        <begin position="1003"/>
        <end position="1031"/>
    </location>
</feature>
<dbReference type="PANTHER" id="PTHR32063:SF9">
    <property type="entry name" value="SIMILAR TO MULTIDRUG RESISTANCE PROTEIN MEXB"/>
    <property type="match status" value="1"/>
</dbReference>
<gene>
    <name evidence="12" type="ORF">EGT74_26935</name>
</gene>